<dbReference type="SUPFAM" id="SSF56436">
    <property type="entry name" value="C-type lectin-like"/>
    <property type="match status" value="1"/>
</dbReference>
<dbReference type="PANTHER" id="PTHR47635">
    <property type="entry name" value="CUB DOMAIN-CONTAINING PROTEIN"/>
    <property type="match status" value="1"/>
</dbReference>
<proteinExistence type="predicted"/>
<evidence type="ECO:0000313" key="4">
    <source>
        <dbReference type="Proteomes" id="UP001159427"/>
    </source>
</evidence>
<feature type="domain" description="C-type lectin" evidence="2">
    <location>
        <begin position="802"/>
        <end position="917"/>
    </location>
</feature>
<dbReference type="Gene3D" id="2.60.120.200">
    <property type="match status" value="3"/>
</dbReference>
<evidence type="ECO:0000313" key="3">
    <source>
        <dbReference type="EMBL" id="CAH3189302.1"/>
    </source>
</evidence>
<keyword evidence="4" id="KW-1185">Reference proteome</keyword>
<dbReference type="PROSITE" id="PS50041">
    <property type="entry name" value="C_TYPE_LECTIN_2"/>
    <property type="match status" value="1"/>
</dbReference>
<evidence type="ECO:0000256" key="1">
    <source>
        <dbReference type="ARBA" id="ARBA00023157"/>
    </source>
</evidence>
<comment type="caution">
    <text evidence="3">The sequence shown here is derived from an EMBL/GenBank/DDBJ whole genome shotgun (WGS) entry which is preliminary data.</text>
</comment>
<dbReference type="SMART" id="SM00034">
    <property type="entry name" value="CLECT"/>
    <property type="match status" value="1"/>
</dbReference>
<dbReference type="Pfam" id="PF00059">
    <property type="entry name" value="Lectin_C"/>
    <property type="match status" value="1"/>
</dbReference>
<dbReference type="InterPro" id="IPR016186">
    <property type="entry name" value="C-type_lectin-like/link_sf"/>
</dbReference>
<dbReference type="InterPro" id="IPR018378">
    <property type="entry name" value="C-type_lectin_CS"/>
</dbReference>
<dbReference type="Proteomes" id="UP001159427">
    <property type="component" value="Unassembled WGS sequence"/>
</dbReference>
<accession>A0ABN8SC64</accession>
<dbReference type="InterPro" id="IPR016187">
    <property type="entry name" value="CTDL_fold"/>
</dbReference>
<dbReference type="InterPro" id="IPR013320">
    <property type="entry name" value="ConA-like_dom_sf"/>
</dbReference>
<reference evidence="3 4" key="1">
    <citation type="submission" date="2022-05" db="EMBL/GenBank/DDBJ databases">
        <authorList>
            <consortium name="Genoscope - CEA"/>
            <person name="William W."/>
        </authorList>
    </citation>
    <scope>NUCLEOTIDE SEQUENCE [LARGE SCALE GENOMIC DNA]</scope>
</reference>
<organism evidence="3 4">
    <name type="scientific">Porites evermanni</name>
    <dbReference type="NCBI Taxonomy" id="104178"/>
    <lineage>
        <taxon>Eukaryota</taxon>
        <taxon>Metazoa</taxon>
        <taxon>Cnidaria</taxon>
        <taxon>Anthozoa</taxon>
        <taxon>Hexacorallia</taxon>
        <taxon>Scleractinia</taxon>
        <taxon>Fungiina</taxon>
        <taxon>Poritidae</taxon>
        <taxon>Porites</taxon>
    </lineage>
</organism>
<protein>
    <recommendedName>
        <fullName evidence="2">C-type lectin domain-containing protein</fullName>
    </recommendedName>
</protein>
<dbReference type="Gene3D" id="3.10.100.10">
    <property type="entry name" value="Mannose-Binding Protein A, subunit A"/>
    <property type="match status" value="1"/>
</dbReference>
<evidence type="ECO:0000259" key="2">
    <source>
        <dbReference type="PROSITE" id="PS50041"/>
    </source>
</evidence>
<sequence length="932" mass="105098">MAENIKDLYDLYGNPDGAPVPAALFPLNGLHGTRDISANKNPPGIAHDVHLAPGPYGHPQGSYQFYGSSTSYIEFPNNGGLDARHSITVLAMVKRENDRGPIFHYRRASGTHGFRFWIVEYYDSGSVYANSPSWTTKPHTDIDSNKWYYVGISYDYYSGVAKIWVNGRATSEVNAGIFDLNTHYDVKMGAVDGLSKYFKGHICCLQVYNKALSEQEIIAVWNRTFWLSDNLPVPVALYPLNGRYGTKDISPNKNPPGIPRGVHLASGPYGDPQGSYQFSGISTSHIEIPNNRGLDIRYSITVLLWVNRQNNEGPMFVYGRRGFRFWILGSDVYANDHSWSVQPRSSPIASNVWYYVGVTYDYSSGIAKVWVNGEDVDTETVGSNRLYESHSNMRMAAKDDGDTRYLKGRICCLQVYNKSLTKLEIIAVQNRTFQEEDGLPVPAALYPLNGLHGTRDISANKNPPGIPSGVQLAPGPYGNPRGSYQFSGSSTSYIEIPNNGGLDTRFSITILAWVNSENNQGPIFNDNTQQPIEFHFWIWEGSGNAYATNPGWMSTTHSPMAPYTWYYVGITYDYSSGIAQVWLNGEAKSKVTVSVPGSFEITTRSDVRMGALQNDHRYFKGRVCCLQVYNIALNEQEIIAMQNRTFWFCHRADQSIFGNVQPVVGARESNLVKTYKASTVVQCLLRCSRMTECKSAAIEEISTSRSSTGYCQLYQALFKTSIGDGVYFQNKQYYNIKKKKINKDREKNCWHETLKKQTELRVGRRKQKMLALVLCMFYLTSQAEPGILIKGLAMCPRDWLYRDGSCYRAYNPEKSWDKALEYCREKEGELVSINSDGEQQFVYQNMAVNKTLWIGLVKDRGLGIFRWSNGRRLTFTNWIEKPNISGHEDCGEMTDYSVFHGQWNDNACSTKLPFICEKGEVTLISPAQLAHL</sequence>
<dbReference type="SUPFAM" id="SSF49899">
    <property type="entry name" value="Concanavalin A-like lectins/glucanases"/>
    <property type="match status" value="3"/>
</dbReference>
<dbReference type="Pfam" id="PF13385">
    <property type="entry name" value="Laminin_G_3"/>
    <property type="match status" value="3"/>
</dbReference>
<gene>
    <name evidence="3" type="ORF">PEVE_00019304</name>
</gene>
<keyword evidence="1" id="KW-1015">Disulfide bond</keyword>
<dbReference type="PANTHER" id="PTHR47635:SF2">
    <property type="entry name" value="LAMG-LIKE JELLYROLL FOLD DOMAIN-CONTAINING PROTEIN"/>
    <property type="match status" value="1"/>
</dbReference>
<dbReference type="EMBL" id="CALNXI010002601">
    <property type="protein sequence ID" value="CAH3189302.1"/>
    <property type="molecule type" value="Genomic_DNA"/>
</dbReference>
<name>A0ABN8SC64_9CNID</name>
<dbReference type="PROSITE" id="PS00615">
    <property type="entry name" value="C_TYPE_LECTIN_1"/>
    <property type="match status" value="1"/>
</dbReference>
<dbReference type="InterPro" id="IPR001304">
    <property type="entry name" value="C-type_lectin-like"/>
</dbReference>